<comment type="caution">
    <text evidence="2">The sequence shown here is derived from an EMBL/GenBank/DDBJ whole genome shotgun (WGS) entry which is preliminary data.</text>
</comment>
<sequence length="53" mass="6124">MSWLPPKKQKPLKKGLFTLLSGGKRVFFELEKLNVFRGFERCKFMVPPKGALV</sequence>
<proteinExistence type="predicted"/>
<reference evidence="2 3" key="1">
    <citation type="submission" date="2016-11" db="EMBL/GenBank/DDBJ databases">
        <authorList>
            <person name="Varghese N."/>
            <person name="Submissions S."/>
        </authorList>
    </citation>
    <scope>NUCLEOTIDE SEQUENCE [LARGE SCALE GENOMIC DNA]</scope>
    <source>
        <strain evidence="2 3">CGMCC 1.12174</strain>
        <strain evidence="1 4">DSM 26351</strain>
    </source>
</reference>
<evidence type="ECO:0000313" key="2">
    <source>
        <dbReference type="EMBL" id="SHL61508.1"/>
    </source>
</evidence>
<dbReference type="EMBL" id="FRAT01000012">
    <property type="protein sequence ID" value="SHL61508.1"/>
    <property type="molecule type" value="Genomic_DNA"/>
</dbReference>
<dbReference type="EMBL" id="FOKU01000012">
    <property type="protein sequence ID" value="SFC51731.1"/>
    <property type="molecule type" value="Genomic_DNA"/>
</dbReference>
<dbReference type="Proteomes" id="UP000198940">
    <property type="component" value="Unassembled WGS sequence"/>
</dbReference>
<dbReference type="Proteomes" id="UP000184031">
    <property type="component" value="Unassembled WGS sequence"/>
</dbReference>
<evidence type="ECO:0000313" key="3">
    <source>
        <dbReference type="Proteomes" id="UP000184031"/>
    </source>
</evidence>
<dbReference type="AlphaFoldDB" id="A0A1M7C2J9"/>
<keyword evidence="4" id="KW-1185">Reference proteome</keyword>
<name>A0A1M7C2J9_9FLAO</name>
<evidence type="ECO:0000313" key="1">
    <source>
        <dbReference type="EMBL" id="SFC51731.1"/>
    </source>
</evidence>
<dbReference type="STRING" id="1055723.SAMN05216293_3916"/>
<accession>A0A1M7C2J9</accession>
<gene>
    <name evidence="1" type="ORF">SAMN04487891_112172</name>
    <name evidence="2" type="ORF">SAMN05216293_3916</name>
</gene>
<protein>
    <submittedName>
        <fullName evidence="2">Uncharacterized protein</fullName>
    </submittedName>
</protein>
<organism evidence="2 3">
    <name type="scientific">Flagellimonas taeanensis</name>
    <dbReference type="NCBI Taxonomy" id="1005926"/>
    <lineage>
        <taxon>Bacteria</taxon>
        <taxon>Pseudomonadati</taxon>
        <taxon>Bacteroidota</taxon>
        <taxon>Flavobacteriia</taxon>
        <taxon>Flavobacteriales</taxon>
        <taxon>Flavobacteriaceae</taxon>
        <taxon>Flagellimonas</taxon>
    </lineage>
</organism>
<evidence type="ECO:0000313" key="4">
    <source>
        <dbReference type="Proteomes" id="UP000198940"/>
    </source>
</evidence>